<proteinExistence type="predicted"/>
<evidence type="ECO:0000313" key="2">
    <source>
        <dbReference type="Proteomes" id="UP001397290"/>
    </source>
</evidence>
<protein>
    <submittedName>
        <fullName evidence="1">Uncharacterized protein</fullName>
    </submittedName>
</protein>
<dbReference type="EMBL" id="JAAHCF010000290">
    <property type="protein sequence ID" value="KAK8145439.1"/>
    <property type="molecule type" value="Genomic_DNA"/>
</dbReference>
<comment type="caution">
    <text evidence="1">The sequence shown here is derived from an EMBL/GenBank/DDBJ whole genome shotgun (WGS) entry which is preliminary data.</text>
</comment>
<sequence>MKFSQKSKDFERDVLSCLDNAERSRTAIQNFPRVTKLRYFTNGYLSPANLNVISFTALPYHLPWKALRRLSDSGIPTSVKEKLDSLQLYKYWGECHLHLHKTERRLASRYLRDVYDYLYPSDDEATNRQLEDARCHGKAVMVSLERAPSVLQSFLFAGLISSKKRLLETTSSCTLAMAMYLAAAEGKDYRLELWLCSSMGDILSNALNNPTPSLRYLLGDMIFDAIESSQVMLEERQKERVCGTDALQLTRDGEDYKISISLGFEKGMMMYFSLFLD</sequence>
<dbReference type="Proteomes" id="UP001397290">
    <property type="component" value="Unassembled WGS sequence"/>
</dbReference>
<name>A0AAW0RT43_9HYPO</name>
<organism evidence="1 2">
    <name type="scientific">Beauveria asiatica</name>
    <dbReference type="NCBI Taxonomy" id="1069075"/>
    <lineage>
        <taxon>Eukaryota</taxon>
        <taxon>Fungi</taxon>
        <taxon>Dikarya</taxon>
        <taxon>Ascomycota</taxon>
        <taxon>Pezizomycotina</taxon>
        <taxon>Sordariomycetes</taxon>
        <taxon>Hypocreomycetidae</taxon>
        <taxon>Hypocreales</taxon>
        <taxon>Cordycipitaceae</taxon>
        <taxon>Beauveria</taxon>
    </lineage>
</organism>
<evidence type="ECO:0000313" key="1">
    <source>
        <dbReference type="EMBL" id="KAK8145439.1"/>
    </source>
</evidence>
<accession>A0AAW0RT43</accession>
<gene>
    <name evidence="1" type="ORF">G3M48_004446</name>
</gene>
<keyword evidence="2" id="KW-1185">Reference proteome</keyword>
<reference evidence="1 2" key="1">
    <citation type="submission" date="2020-02" db="EMBL/GenBank/DDBJ databases">
        <title>Comparative genomics of the hypocrealean fungal genus Beauvera.</title>
        <authorList>
            <person name="Showalter D.N."/>
            <person name="Bushley K.E."/>
            <person name="Rehner S.A."/>
        </authorList>
    </citation>
    <scope>NUCLEOTIDE SEQUENCE [LARGE SCALE GENOMIC DNA]</scope>
    <source>
        <strain evidence="1 2">ARSEF4384</strain>
    </source>
</reference>
<dbReference type="AlphaFoldDB" id="A0AAW0RT43"/>